<evidence type="ECO:0000313" key="9">
    <source>
        <dbReference type="Proteomes" id="UP001215151"/>
    </source>
</evidence>
<feature type="transmembrane region" description="Helical" evidence="6">
    <location>
        <begin position="247"/>
        <end position="266"/>
    </location>
</feature>
<accession>A0AAD7TEG5</accession>
<feature type="compositionally biased region" description="Polar residues" evidence="5">
    <location>
        <begin position="1"/>
        <end position="30"/>
    </location>
</feature>
<evidence type="ECO:0000256" key="5">
    <source>
        <dbReference type="SAM" id="MobiDB-lite"/>
    </source>
</evidence>
<feature type="transmembrane region" description="Helical" evidence="6">
    <location>
        <begin position="121"/>
        <end position="142"/>
    </location>
</feature>
<dbReference type="Pfam" id="PF00916">
    <property type="entry name" value="Sulfate_transp"/>
    <property type="match status" value="1"/>
</dbReference>
<gene>
    <name evidence="8" type="ORF">ONZ51_g13236</name>
</gene>
<evidence type="ECO:0000313" key="8">
    <source>
        <dbReference type="EMBL" id="KAJ8454079.1"/>
    </source>
</evidence>
<feature type="domain" description="STAS" evidence="7">
    <location>
        <begin position="624"/>
        <end position="735"/>
    </location>
</feature>
<feature type="transmembrane region" description="Helical" evidence="6">
    <location>
        <begin position="154"/>
        <end position="173"/>
    </location>
</feature>
<dbReference type="InterPro" id="IPR011547">
    <property type="entry name" value="SLC26A/SulP_dom"/>
</dbReference>
<evidence type="ECO:0000256" key="4">
    <source>
        <dbReference type="ARBA" id="ARBA00023136"/>
    </source>
</evidence>
<dbReference type="PROSITE" id="PS50801">
    <property type="entry name" value="STAS"/>
    <property type="match status" value="1"/>
</dbReference>
<dbReference type="GO" id="GO:0016020">
    <property type="term" value="C:membrane"/>
    <property type="evidence" value="ECO:0007669"/>
    <property type="project" value="UniProtKB-SubCell"/>
</dbReference>
<keyword evidence="9" id="KW-1185">Reference proteome</keyword>
<feature type="transmembrane region" description="Helical" evidence="6">
    <location>
        <begin position="297"/>
        <end position="316"/>
    </location>
</feature>
<feature type="transmembrane region" description="Helical" evidence="6">
    <location>
        <begin position="462"/>
        <end position="482"/>
    </location>
</feature>
<evidence type="ECO:0000256" key="3">
    <source>
        <dbReference type="ARBA" id="ARBA00022989"/>
    </source>
</evidence>
<dbReference type="GO" id="GO:0055085">
    <property type="term" value="P:transmembrane transport"/>
    <property type="evidence" value="ECO:0007669"/>
    <property type="project" value="InterPro"/>
</dbReference>
<comment type="subcellular location">
    <subcellularLocation>
        <location evidence="1">Membrane</location>
        <topology evidence="1">Multi-pass membrane protein</topology>
    </subcellularLocation>
</comment>
<dbReference type="CDD" id="cd07042">
    <property type="entry name" value="STAS_SulP_like_sulfate_transporter"/>
    <property type="match status" value="1"/>
</dbReference>
<reference evidence="8" key="1">
    <citation type="submission" date="2022-11" db="EMBL/GenBank/DDBJ databases">
        <title>Genome Sequence of Cubamyces cubensis.</title>
        <authorList>
            <person name="Buettner E."/>
        </authorList>
    </citation>
    <scope>NUCLEOTIDE SEQUENCE</scope>
    <source>
        <strain evidence="8">MPL-01</strain>
    </source>
</reference>
<dbReference type="InterPro" id="IPR036513">
    <property type="entry name" value="STAS_dom_sf"/>
</dbReference>
<dbReference type="AlphaFoldDB" id="A0AAD7TEG5"/>
<proteinExistence type="predicted"/>
<keyword evidence="4 6" id="KW-0472">Membrane</keyword>
<dbReference type="Pfam" id="PF01740">
    <property type="entry name" value="STAS"/>
    <property type="match status" value="1"/>
</dbReference>
<feature type="transmembrane region" description="Helical" evidence="6">
    <location>
        <begin position="503"/>
        <end position="521"/>
    </location>
</feature>
<dbReference type="PANTHER" id="PTHR11814">
    <property type="entry name" value="SULFATE TRANSPORTER"/>
    <property type="match status" value="1"/>
</dbReference>
<sequence>MAQGSDASTLRPYNTRTLSRYGSATSSIRGTYSLPGSGAMTPRTPGIPADEDGEHTALLGEHSRGLSEIEEGETQSQKVTDEEVQPPIPKGPGERPPLWRRKSAWAKVRYYIPSTAWIPQYSLSLFAGDFLAGITVASMLIPQSVSYASSLAKLSPVTGLFSAAIPGIVYALLGTSRQLNVAPEAALSLLVGQAVDEIMHSDPHTHPVDPNAISLAISTIITFQVGLISFLLGLFRLGFLDVVLSRALLRGFVTAVAVVIMIEQLIPMLGLTNLEHVLQPKSTLDKLFFLVENVFTHAHRLTALISFGALAVLVGMRTLKRAGKRYWFIYRLPEVFIVVVVSTRESLSNTFQAVCALLSDEFDWDQDGVEILGSVPINTGSSFLQFPLRKAPCRFTLLSARAHISHLHISTPLQTARNRTHICVGDQMLIRTIALLTRVWVYRLAFGTQAAFGYSISPNRELVALGAGNIVGSFVPGTLPAYGSITRSKLNGDLGGRTQMASLVCSTIVLLATFFLLPWLYYLPKCVLASIICLIVFSLLGELPHDAIFYWRMKAWIDLALMTLTFVLTIIWNVEIGIAVSVVISLLLVVRRSSRPRMTILGRIPGTERWKPIDENPEAEEDAQGVLIVRIRENLDFERLRRLELYGHDKHHPADEPHRHDANVLVFHLADVDTIDASAVQIFYELVETYKNRGVGLYITHLKPGPLLSFEKAGIVSLLGEDAFCKDVASAMARVEASMRERQSSAAQEWSPSA</sequence>
<protein>
    <recommendedName>
        <fullName evidence="7">STAS domain-containing protein</fullName>
    </recommendedName>
</protein>
<keyword evidence="3 6" id="KW-1133">Transmembrane helix</keyword>
<dbReference type="InterPro" id="IPR002645">
    <property type="entry name" value="STAS_dom"/>
</dbReference>
<evidence type="ECO:0000259" key="7">
    <source>
        <dbReference type="PROSITE" id="PS50801"/>
    </source>
</evidence>
<dbReference type="Gene3D" id="3.30.750.24">
    <property type="entry name" value="STAS domain"/>
    <property type="match status" value="1"/>
</dbReference>
<evidence type="ECO:0000256" key="1">
    <source>
        <dbReference type="ARBA" id="ARBA00004141"/>
    </source>
</evidence>
<organism evidence="8 9">
    <name type="scientific">Trametes cubensis</name>
    <dbReference type="NCBI Taxonomy" id="1111947"/>
    <lineage>
        <taxon>Eukaryota</taxon>
        <taxon>Fungi</taxon>
        <taxon>Dikarya</taxon>
        <taxon>Basidiomycota</taxon>
        <taxon>Agaricomycotina</taxon>
        <taxon>Agaricomycetes</taxon>
        <taxon>Polyporales</taxon>
        <taxon>Polyporaceae</taxon>
        <taxon>Trametes</taxon>
    </lineage>
</organism>
<dbReference type="EMBL" id="JAPEVG010001059">
    <property type="protein sequence ID" value="KAJ8454079.1"/>
    <property type="molecule type" value="Genomic_DNA"/>
</dbReference>
<name>A0AAD7TEG5_9APHY</name>
<feature type="region of interest" description="Disordered" evidence="5">
    <location>
        <begin position="1"/>
        <end position="96"/>
    </location>
</feature>
<comment type="caution">
    <text evidence="8">The sequence shown here is derived from an EMBL/GenBank/DDBJ whole genome shotgun (WGS) entry which is preliminary data.</text>
</comment>
<dbReference type="InterPro" id="IPR001902">
    <property type="entry name" value="SLC26A/SulP_fam"/>
</dbReference>
<feature type="transmembrane region" description="Helical" evidence="6">
    <location>
        <begin position="212"/>
        <end position="235"/>
    </location>
</feature>
<evidence type="ECO:0000256" key="2">
    <source>
        <dbReference type="ARBA" id="ARBA00022692"/>
    </source>
</evidence>
<feature type="transmembrane region" description="Helical" evidence="6">
    <location>
        <begin position="578"/>
        <end position="594"/>
    </location>
</feature>
<keyword evidence="2 6" id="KW-0812">Transmembrane</keyword>
<feature type="transmembrane region" description="Helical" evidence="6">
    <location>
        <begin position="527"/>
        <end position="543"/>
    </location>
</feature>
<dbReference type="SUPFAM" id="SSF52091">
    <property type="entry name" value="SpoIIaa-like"/>
    <property type="match status" value="1"/>
</dbReference>
<dbReference type="Proteomes" id="UP001215151">
    <property type="component" value="Unassembled WGS sequence"/>
</dbReference>
<evidence type="ECO:0000256" key="6">
    <source>
        <dbReference type="SAM" id="Phobius"/>
    </source>
</evidence>